<evidence type="ECO:0000313" key="13">
    <source>
        <dbReference type="Proteomes" id="UP000198323"/>
    </source>
</evidence>
<evidence type="ECO:0000256" key="1">
    <source>
        <dbReference type="ARBA" id="ARBA00004123"/>
    </source>
</evidence>
<dbReference type="STRING" id="9009.A0A226N358"/>
<name>A0A226N358_CALSU</name>
<dbReference type="Pfam" id="PF00125">
    <property type="entry name" value="Histone"/>
    <property type="match status" value="1"/>
</dbReference>
<reference evidence="12 13" key="1">
    <citation type="submission" date="2016-07" db="EMBL/GenBank/DDBJ databases">
        <title>Disparate Historic Effective Population Sizes Predicted by Modern Levels of Genome Diversity for the Scaled Quail (Callipepla squamata) and the Northern Bobwhite (Colinus virginianus): Inferences from First and Second Generation Draft Genome Assemblies for Sympatric New World Quail.</title>
        <authorList>
            <person name="Oldeschulte D.L."/>
            <person name="Halley Y.A."/>
            <person name="Bhattarai E.K."/>
            <person name="Brashear W.A."/>
            <person name="Hill J."/>
            <person name="Metz R.P."/>
            <person name="Johnson C.D."/>
            <person name="Rollins D."/>
            <person name="Peterson M.J."/>
            <person name="Bickhart D.M."/>
            <person name="Decker J.E."/>
            <person name="Seabury C.M."/>
        </authorList>
    </citation>
    <scope>NUCLEOTIDE SEQUENCE [LARGE SCALE GENOMIC DNA]</scope>
    <source>
        <strain evidence="12 13">Texas</strain>
        <tissue evidence="12">Leg muscle</tissue>
    </source>
</reference>
<comment type="caution">
    <text evidence="12">The sequence shown here is derived from an EMBL/GenBank/DDBJ whole genome shotgun (WGS) entry which is preliminary data.</text>
</comment>
<evidence type="ECO:0000313" key="12">
    <source>
        <dbReference type="EMBL" id="OXB62035.1"/>
    </source>
</evidence>
<dbReference type="OrthoDB" id="9396611at2759"/>
<keyword evidence="5" id="KW-0007">Acetylation</keyword>
<dbReference type="PANTHER" id="PTHR23430">
    <property type="entry name" value="HISTONE H2A"/>
    <property type="match status" value="1"/>
</dbReference>
<accession>A0A226N358</accession>
<feature type="domain" description="Core Histone H2A/H2B/H3" evidence="11">
    <location>
        <begin position="39"/>
        <end position="120"/>
    </location>
</feature>
<evidence type="ECO:0000256" key="4">
    <source>
        <dbReference type="ARBA" id="ARBA00022454"/>
    </source>
</evidence>
<protein>
    <recommendedName>
        <fullName evidence="9">Histone H2A</fullName>
    </recommendedName>
</protein>
<keyword evidence="4 9" id="KW-0158">Chromosome</keyword>
<evidence type="ECO:0000256" key="5">
    <source>
        <dbReference type="ARBA" id="ARBA00022990"/>
    </source>
</evidence>
<organism evidence="12 13">
    <name type="scientific">Callipepla squamata</name>
    <name type="common">Scaled quail</name>
    <dbReference type="NCBI Taxonomy" id="9009"/>
    <lineage>
        <taxon>Eukaryota</taxon>
        <taxon>Metazoa</taxon>
        <taxon>Chordata</taxon>
        <taxon>Craniata</taxon>
        <taxon>Vertebrata</taxon>
        <taxon>Euteleostomi</taxon>
        <taxon>Archelosauria</taxon>
        <taxon>Archosauria</taxon>
        <taxon>Dinosauria</taxon>
        <taxon>Saurischia</taxon>
        <taxon>Theropoda</taxon>
        <taxon>Coelurosauria</taxon>
        <taxon>Aves</taxon>
        <taxon>Neognathae</taxon>
        <taxon>Galloanserae</taxon>
        <taxon>Galliformes</taxon>
        <taxon>Odontophoridae</taxon>
        <taxon>Callipepla</taxon>
    </lineage>
</organism>
<dbReference type="Gene3D" id="1.10.20.10">
    <property type="entry name" value="Histone, subunit A"/>
    <property type="match status" value="1"/>
</dbReference>
<comment type="subcellular location">
    <subcellularLocation>
        <location evidence="2">Chromosome</location>
    </subcellularLocation>
    <subcellularLocation>
        <location evidence="1 9">Nucleus</location>
    </subcellularLocation>
</comment>
<dbReference type="FunFam" id="1.10.20.10:FF:000086">
    <property type="entry name" value="Histone H2A"/>
    <property type="match status" value="1"/>
</dbReference>
<dbReference type="PRINTS" id="PR00620">
    <property type="entry name" value="HISTONEH2A"/>
</dbReference>
<dbReference type="GO" id="GO:0003677">
    <property type="term" value="F:DNA binding"/>
    <property type="evidence" value="ECO:0007669"/>
    <property type="project" value="UniProtKB-KW"/>
</dbReference>
<feature type="region of interest" description="Disordered" evidence="10">
    <location>
        <begin position="134"/>
        <end position="156"/>
    </location>
</feature>
<evidence type="ECO:0000259" key="11">
    <source>
        <dbReference type="Pfam" id="PF00125"/>
    </source>
</evidence>
<dbReference type="InterPro" id="IPR007125">
    <property type="entry name" value="H2A/H2B/H3"/>
</dbReference>
<gene>
    <name evidence="12" type="ORF">ASZ78_015677</name>
</gene>
<keyword evidence="13" id="KW-1185">Reference proteome</keyword>
<evidence type="ECO:0000256" key="3">
    <source>
        <dbReference type="ARBA" id="ARBA00010691"/>
    </source>
</evidence>
<dbReference type="AlphaFoldDB" id="A0A226N358"/>
<dbReference type="InterPro" id="IPR002119">
    <property type="entry name" value="Histone_H2A"/>
</dbReference>
<keyword evidence="8 9" id="KW-0544">Nucleosome core</keyword>
<evidence type="ECO:0000256" key="9">
    <source>
        <dbReference type="RuleBase" id="RU003767"/>
    </source>
</evidence>
<dbReference type="PROSITE" id="PS00046">
    <property type="entry name" value="HISTONE_H2A"/>
    <property type="match status" value="1"/>
</dbReference>
<comment type="similarity">
    <text evidence="3 9">Belongs to the histone H2A family.</text>
</comment>
<dbReference type="SMART" id="SM00414">
    <property type="entry name" value="H2A"/>
    <property type="match status" value="1"/>
</dbReference>
<feature type="compositionally biased region" description="Polar residues" evidence="10">
    <location>
        <begin position="141"/>
        <end position="156"/>
    </location>
</feature>
<proteinExistence type="inferred from homology"/>
<dbReference type="SUPFAM" id="SSF47113">
    <property type="entry name" value="Histone-fold"/>
    <property type="match status" value="1"/>
</dbReference>
<dbReference type="EMBL" id="MCFN01000236">
    <property type="protein sequence ID" value="OXB62035.1"/>
    <property type="molecule type" value="Genomic_DNA"/>
</dbReference>
<dbReference type="InterPro" id="IPR009072">
    <property type="entry name" value="Histone-fold"/>
</dbReference>
<dbReference type="GO" id="GO:0046982">
    <property type="term" value="F:protein heterodimerization activity"/>
    <property type="evidence" value="ECO:0007669"/>
    <property type="project" value="InterPro"/>
</dbReference>
<dbReference type="GO" id="GO:0030527">
    <property type="term" value="F:structural constituent of chromatin"/>
    <property type="evidence" value="ECO:0007669"/>
    <property type="project" value="InterPro"/>
</dbReference>
<evidence type="ECO:0000256" key="2">
    <source>
        <dbReference type="ARBA" id="ARBA00004286"/>
    </source>
</evidence>
<evidence type="ECO:0000256" key="10">
    <source>
        <dbReference type="SAM" id="MobiDB-lite"/>
    </source>
</evidence>
<sequence>MECPMEASSMPGTDGVCFVLEQEREPEAVCSEEPPVAQEVKAKKNRFSRSSRAGLLFPVSRIDRQLRKGKFAKRFGASAPVYLAAVLQWVTCKTMDMAGKISKKSKQHYISASHLQMSVKKSSVLKRLLGSGLKNRGKAVAQSQHVASPTQRRPRE</sequence>
<evidence type="ECO:0000256" key="7">
    <source>
        <dbReference type="ARBA" id="ARBA00023242"/>
    </source>
</evidence>
<dbReference type="Proteomes" id="UP000198323">
    <property type="component" value="Unassembled WGS sequence"/>
</dbReference>
<dbReference type="InterPro" id="IPR032458">
    <property type="entry name" value="Histone_H2A_CS"/>
</dbReference>
<dbReference type="GO" id="GO:0005634">
    <property type="term" value="C:nucleus"/>
    <property type="evidence" value="ECO:0007669"/>
    <property type="project" value="UniProtKB-SubCell"/>
</dbReference>
<evidence type="ECO:0000256" key="6">
    <source>
        <dbReference type="ARBA" id="ARBA00023125"/>
    </source>
</evidence>
<dbReference type="GO" id="GO:0000786">
    <property type="term" value="C:nucleosome"/>
    <property type="evidence" value="ECO:0007669"/>
    <property type="project" value="UniProtKB-KW"/>
</dbReference>
<keyword evidence="6 9" id="KW-0238">DNA-binding</keyword>
<evidence type="ECO:0000256" key="8">
    <source>
        <dbReference type="ARBA" id="ARBA00023269"/>
    </source>
</evidence>
<keyword evidence="7 9" id="KW-0539">Nucleus</keyword>
<comment type="subunit">
    <text evidence="9">The nucleosome is a histone octamer containing two molecules each of H2A, H2B, H3 and H4 assembled in one H3-H4 heterotetramer and two H2A-H2B heterodimers. The octamer wraps approximately 147 bp of DNA.</text>
</comment>
<dbReference type="CDD" id="cd00074">
    <property type="entry name" value="HFD_H2A"/>
    <property type="match status" value="1"/>
</dbReference>